<feature type="region of interest" description="Disordered" evidence="1">
    <location>
        <begin position="133"/>
        <end position="158"/>
    </location>
</feature>
<gene>
    <name evidence="2" type="primary">Marf_0</name>
    <name evidence="2" type="ORF">G6Z78_0009345</name>
</gene>
<protein>
    <submittedName>
        <fullName evidence="2">MARF GTPase</fullName>
    </submittedName>
</protein>
<keyword evidence="3" id="KW-1185">Reference proteome</keyword>
<accession>A0A836ES12</accession>
<feature type="non-terminal residue" evidence="2">
    <location>
        <position position="1"/>
    </location>
</feature>
<reference evidence="2" key="1">
    <citation type="submission" date="2020-02" db="EMBL/GenBank/DDBJ databases">
        <title>Relaxed selection underlies rapid genomic changes in the transitions from sociality to social parasitism in ants.</title>
        <authorList>
            <person name="Bi X."/>
        </authorList>
    </citation>
    <scope>NUCLEOTIDE SEQUENCE</scope>
    <source>
        <strain evidence="2">BGI-DK2014c</strain>
        <tissue evidence="2">Whole body</tissue>
    </source>
</reference>
<dbReference type="Proteomes" id="UP000668214">
    <property type="component" value="Unassembled WGS sequence"/>
</dbReference>
<evidence type="ECO:0000256" key="1">
    <source>
        <dbReference type="SAM" id="MobiDB-lite"/>
    </source>
</evidence>
<evidence type="ECO:0000313" key="3">
    <source>
        <dbReference type="Proteomes" id="UP000668214"/>
    </source>
</evidence>
<evidence type="ECO:0000313" key="2">
    <source>
        <dbReference type="EMBL" id="KAG5319551.1"/>
    </source>
</evidence>
<organism evidence="2 3">
    <name type="scientific">Pseudoatta argentina</name>
    <dbReference type="NCBI Taxonomy" id="621737"/>
    <lineage>
        <taxon>Eukaryota</taxon>
        <taxon>Metazoa</taxon>
        <taxon>Ecdysozoa</taxon>
        <taxon>Arthropoda</taxon>
        <taxon>Hexapoda</taxon>
        <taxon>Insecta</taxon>
        <taxon>Pterygota</taxon>
        <taxon>Neoptera</taxon>
        <taxon>Endopterygota</taxon>
        <taxon>Hymenoptera</taxon>
        <taxon>Apocrita</taxon>
        <taxon>Aculeata</taxon>
        <taxon>Formicoidea</taxon>
        <taxon>Formicidae</taxon>
        <taxon>Myrmicinae</taxon>
        <taxon>Pseudoatta</taxon>
    </lineage>
</organism>
<proteinExistence type="predicted"/>
<dbReference type="EMBL" id="JAANIA010001676">
    <property type="protein sequence ID" value="KAG5319551.1"/>
    <property type="molecule type" value="Genomic_DNA"/>
</dbReference>
<dbReference type="AlphaFoldDB" id="A0A836ES12"/>
<name>A0A836ES12_9HYME</name>
<comment type="caution">
    <text evidence="2">The sequence shown here is derived from an EMBL/GenBank/DDBJ whole genome shotgun (WGS) entry which is preliminary data.</text>
</comment>
<sequence length="280" mass="30513">MAAYINRAMIQSSMIGGDSQLRSDVRNDNSPLQIFVKAKKRINDIFMDIEKYVEETVECPSFVELSINLSNFLTAFQNDQNIVTVEEAIKVKAYTDKIRAIKDVLKRDHMKVAFFGSTLLKVSLPTLAPPARSPYPISEHGQERGPQVSPAAGSDSRNQLSGTLASCPLFIADGHGPLPAVFGSPPPTSRAPMRVAPRTGRATEAALVPDLNRRGDQHVHHGATCPTANNYSTHRTRFGRDAIADAPSFDVPPPAPTSKYVRGAAYLASEYVRAVTRPLS</sequence>
<feature type="non-terminal residue" evidence="2">
    <location>
        <position position="280"/>
    </location>
</feature>